<feature type="non-terminal residue" evidence="2">
    <location>
        <position position="302"/>
    </location>
</feature>
<gene>
    <name evidence="2" type="ORF">CPELLU_LOCUS6922</name>
</gene>
<keyword evidence="3" id="KW-1185">Reference proteome</keyword>
<dbReference type="InterPro" id="IPR011010">
    <property type="entry name" value="DNA_brk_join_enz"/>
</dbReference>
<reference evidence="2" key="1">
    <citation type="submission" date="2021-06" db="EMBL/GenBank/DDBJ databases">
        <authorList>
            <person name="Kallberg Y."/>
            <person name="Tangrot J."/>
            <person name="Rosling A."/>
        </authorList>
    </citation>
    <scope>NUCLEOTIDE SEQUENCE</scope>
    <source>
        <strain evidence="2">FL966</strain>
    </source>
</reference>
<accession>A0A9N9GDG3</accession>
<dbReference type="Proteomes" id="UP000789759">
    <property type="component" value="Unassembled WGS sequence"/>
</dbReference>
<dbReference type="GO" id="GO:0006310">
    <property type="term" value="P:DNA recombination"/>
    <property type="evidence" value="ECO:0007669"/>
    <property type="project" value="UniProtKB-KW"/>
</dbReference>
<dbReference type="GO" id="GO:0015074">
    <property type="term" value="P:DNA integration"/>
    <property type="evidence" value="ECO:0007669"/>
    <property type="project" value="InterPro"/>
</dbReference>
<sequence>SDVNYSEPLESLSKKIIELQNALLANNHYLQDVKPDWKYNLHNKNVFSDLYAQFDGLLKDMKKKELGELKSTDGLTTKEIWHILNHEVLDPNTPLGLLKQQIVNIPNEIDGSQFDLTISFPSDLQNVAEPNANIRKYISLCPKNSKCSNFYLFASRSSNAIVKENWYLDKPLADCTIQSFFKLICIECRINIEKRNISNHSNRRTSIMELFSIRVPENTGHAISEHKSSDGYYAYAKPTDNHNREALVNILNKIIASSSSSTEAFQNSIKDSDSKADDYKDLQNYIFEDDYISKDISAQVII</sequence>
<dbReference type="EMBL" id="CAJVQA010004465">
    <property type="protein sequence ID" value="CAG8599473.1"/>
    <property type="molecule type" value="Genomic_DNA"/>
</dbReference>
<dbReference type="AlphaFoldDB" id="A0A9N9GDG3"/>
<evidence type="ECO:0000256" key="1">
    <source>
        <dbReference type="ARBA" id="ARBA00023172"/>
    </source>
</evidence>
<proteinExistence type="predicted"/>
<name>A0A9N9GDG3_9GLOM</name>
<dbReference type="OrthoDB" id="2386521at2759"/>
<dbReference type="Gene3D" id="1.10.443.10">
    <property type="entry name" value="Intergrase catalytic core"/>
    <property type="match status" value="1"/>
</dbReference>
<evidence type="ECO:0000313" key="2">
    <source>
        <dbReference type="EMBL" id="CAG8599473.1"/>
    </source>
</evidence>
<dbReference type="SUPFAM" id="SSF56349">
    <property type="entry name" value="DNA breaking-rejoining enzymes"/>
    <property type="match status" value="1"/>
</dbReference>
<evidence type="ECO:0000313" key="3">
    <source>
        <dbReference type="Proteomes" id="UP000789759"/>
    </source>
</evidence>
<organism evidence="2 3">
    <name type="scientific">Cetraspora pellucida</name>
    <dbReference type="NCBI Taxonomy" id="1433469"/>
    <lineage>
        <taxon>Eukaryota</taxon>
        <taxon>Fungi</taxon>
        <taxon>Fungi incertae sedis</taxon>
        <taxon>Mucoromycota</taxon>
        <taxon>Glomeromycotina</taxon>
        <taxon>Glomeromycetes</taxon>
        <taxon>Diversisporales</taxon>
        <taxon>Gigasporaceae</taxon>
        <taxon>Cetraspora</taxon>
    </lineage>
</organism>
<keyword evidence="1" id="KW-0233">DNA recombination</keyword>
<dbReference type="GO" id="GO:0003677">
    <property type="term" value="F:DNA binding"/>
    <property type="evidence" value="ECO:0007669"/>
    <property type="project" value="InterPro"/>
</dbReference>
<protein>
    <submittedName>
        <fullName evidence="2">8013_t:CDS:1</fullName>
    </submittedName>
</protein>
<dbReference type="InterPro" id="IPR013762">
    <property type="entry name" value="Integrase-like_cat_sf"/>
</dbReference>
<comment type="caution">
    <text evidence="2">The sequence shown here is derived from an EMBL/GenBank/DDBJ whole genome shotgun (WGS) entry which is preliminary data.</text>
</comment>